<dbReference type="GO" id="GO:0005506">
    <property type="term" value="F:iron ion binding"/>
    <property type="evidence" value="ECO:0007669"/>
    <property type="project" value="InterPro"/>
</dbReference>
<keyword evidence="3 5" id="KW-1133">Transmembrane helix</keyword>
<evidence type="ECO:0000313" key="7">
    <source>
        <dbReference type="EMBL" id="KAK6505884.1"/>
    </source>
</evidence>
<evidence type="ECO:0000259" key="6">
    <source>
        <dbReference type="Pfam" id="PF04116"/>
    </source>
</evidence>
<feature type="domain" description="Fatty acid hydroxylase" evidence="6">
    <location>
        <begin position="99"/>
        <end position="134"/>
    </location>
</feature>
<evidence type="ECO:0000256" key="5">
    <source>
        <dbReference type="SAM" id="Phobius"/>
    </source>
</evidence>
<comment type="caution">
    <text evidence="7">The sequence shown here is derived from an EMBL/GenBank/DDBJ whole genome shotgun (WGS) entry which is preliminary data.</text>
</comment>
<evidence type="ECO:0000256" key="4">
    <source>
        <dbReference type="ARBA" id="ARBA00023136"/>
    </source>
</evidence>
<dbReference type="Pfam" id="PF04116">
    <property type="entry name" value="FA_hydroxylase"/>
    <property type="match status" value="1"/>
</dbReference>
<name>A0AAV9WD98_9PEZI</name>
<keyword evidence="4 5" id="KW-0472">Membrane</keyword>
<dbReference type="EMBL" id="JAVHJL010000004">
    <property type="protein sequence ID" value="KAK6505884.1"/>
    <property type="molecule type" value="Genomic_DNA"/>
</dbReference>
<sequence length="184" mass="21728">MDLFLDFLDTIILDSLYELFRSHIELSTCPALGHDESLEKHPKFARNQIRREISDSLHALFYMNIMTTPIFVIQINSGTYCKLYNFGTARLWYEFAQIPLFILFSDTCVYWLHRLFHKNSFLFKKMHKKHHNREQAHTVHHKNMNFNFGQFSSLWDRLAGTYVDPAVFLRVESARGPPGSKILL</sequence>
<feature type="transmembrane region" description="Helical" evidence="5">
    <location>
        <begin position="95"/>
        <end position="116"/>
    </location>
</feature>
<evidence type="ECO:0000256" key="3">
    <source>
        <dbReference type="ARBA" id="ARBA00022989"/>
    </source>
</evidence>
<keyword evidence="2 5" id="KW-0812">Transmembrane</keyword>
<evidence type="ECO:0000256" key="1">
    <source>
        <dbReference type="ARBA" id="ARBA00004370"/>
    </source>
</evidence>
<dbReference type="InterPro" id="IPR006694">
    <property type="entry name" value="Fatty_acid_hydroxylase"/>
</dbReference>
<dbReference type="GO" id="GO:0016491">
    <property type="term" value="F:oxidoreductase activity"/>
    <property type="evidence" value="ECO:0007669"/>
    <property type="project" value="InterPro"/>
</dbReference>
<organism evidence="7 8">
    <name type="scientific">Arthrobotrys musiformis</name>
    <dbReference type="NCBI Taxonomy" id="47236"/>
    <lineage>
        <taxon>Eukaryota</taxon>
        <taxon>Fungi</taxon>
        <taxon>Dikarya</taxon>
        <taxon>Ascomycota</taxon>
        <taxon>Pezizomycotina</taxon>
        <taxon>Orbiliomycetes</taxon>
        <taxon>Orbiliales</taxon>
        <taxon>Orbiliaceae</taxon>
        <taxon>Arthrobotrys</taxon>
    </lineage>
</organism>
<dbReference type="GO" id="GO:0008610">
    <property type="term" value="P:lipid biosynthetic process"/>
    <property type="evidence" value="ECO:0007669"/>
    <property type="project" value="InterPro"/>
</dbReference>
<feature type="transmembrane region" description="Helical" evidence="5">
    <location>
        <begin position="56"/>
        <end position="75"/>
    </location>
</feature>
<dbReference type="Proteomes" id="UP001370758">
    <property type="component" value="Unassembled WGS sequence"/>
</dbReference>
<proteinExistence type="predicted"/>
<accession>A0AAV9WD98</accession>
<reference evidence="7 8" key="1">
    <citation type="submission" date="2023-08" db="EMBL/GenBank/DDBJ databases">
        <authorList>
            <person name="Palmer J.M."/>
        </authorList>
    </citation>
    <scope>NUCLEOTIDE SEQUENCE [LARGE SCALE GENOMIC DNA]</scope>
    <source>
        <strain evidence="7 8">TWF481</strain>
    </source>
</reference>
<dbReference type="PANTHER" id="PTHR11863">
    <property type="entry name" value="STEROL DESATURASE"/>
    <property type="match status" value="1"/>
</dbReference>
<keyword evidence="8" id="KW-1185">Reference proteome</keyword>
<dbReference type="InterPro" id="IPR050307">
    <property type="entry name" value="Sterol_Desaturase_Related"/>
</dbReference>
<dbReference type="AlphaFoldDB" id="A0AAV9WD98"/>
<evidence type="ECO:0000313" key="8">
    <source>
        <dbReference type="Proteomes" id="UP001370758"/>
    </source>
</evidence>
<protein>
    <recommendedName>
        <fullName evidence="6">Fatty acid hydroxylase domain-containing protein</fullName>
    </recommendedName>
</protein>
<evidence type="ECO:0000256" key="2">
    <source>
        <dbReference type="ARBA" id="ARBA00022692"/>
    </source>
</evidence>
<comment type="subcellular location">
    <subcellularLocation>
        <location evidence="1">Membrane</location>
    </subcellularLocation>
</comment>
<gene>
    <name evidence="7" type="ORF">TWF481_007774</name>
</gene>
<dbReference type="GO" id="GO:0016020">
    <property type="term" value="C:membrane"/>
    <property type="evidence" value="ECO:0007669"/>
    <property type="project" value="UniProtKB-SubCell"/>
</dbReference>